<reference evidence="1 2" key="1">
    <citation type="journal article" date="2018" name="BMC Genomics">
        <title>The genome of Naegleria lovaniensis, the basis for a comparative approach to unravel pathogenicity factors of the human pathogenic amoeba N. fowleri.</title>
        <authorList>
            <person name="Liechti N."/>
            <person name="Schurch N."/>
            <person name="Bruggmann R."/>
            <person name="Wittwer M."/>
        </authorList>
    </citation>
    <scope>NUCLEOTIDE SEQUENCE [LARGE SCALE GENOMIC DNA]</scope>
    <source>
        <strain evidence="1 2">ATCC 30569</strain>
    </source>
</reference>
<accession>A0AA88GGS9</accession>
<comment type="caution">
    <text evidence="1">The sequence shown here is derived from an EMBL/GenBank/DDBJ whole genome shotgun (WGS) entry which is preliminary data.</text>
</comment>
<keyword evidence="2" id="KW-1185">Reference proteome</keyword>
<sequence length="331" mass="38647">MNQEERTNELQTACLAIDCFPDEILAHSKVRIYIFSQNTDNLRNDEELTTDMWKDTQLVGLCTLHVNYLDHSPRIYVTNLLTRQVCFHAKTVLELKIQDPKWISFKFKEQDYTVGMRLLDEDDTREQFIAKFSEILLHKYRSEKENSENRKLEMQVDKIKLHDKKKRFSLTSIFRKSKQQNLSPRASIVPSSDLQHPENIRISMPKAENFSHVTHIEYDQETNQLVDVDPNSRKSHEQKRVENFDEIQHIPPQSTETYTPEQQQSLLEELQKIEEAFCGATASKPQLPALPPKPVSRKSKDENIELFNAIRERRSNIEGDSSTAGELSDLF</sequence>
<dbReference type="AlphaFoldDB" id="A0AA88GGS9"/>
<dbReference type="RefSeq" id="XP_044542990.1">
    <property type="nucleotide sequence ID" value="XM_044687386.1"/>
</dbReference>
<evidence type="ECO:0000313" key="2">
    <source>
        <dbReference type="Proteomes" id="UP000816034"/>
    </source>
</evidence>
<name>A0AA88GGS9_NAELO</name>
<dbReference type="GeneID" id="68104155"/>
<evidence type="ECO:0000313" key="1">
    <source>
        <dbReference type="EMBL" id="KAG2373816.1"/>
    </source>
</evidence>
<organism evidence="1 2">
    <name type="scientific">Naegleria lovaniensis</name>
    <name type="common">Amoeba</name>
    <dbReference type="NCBI Taxonomy" id="51637"/>
    <lineage>
        <taxon>Eukaryota</taxon>
        <taxon>Discoba</taxon>
        <taxon>Heterolobosea</taxon>
        <taxon>Tetramitia</taxon>
        <taxon>Eutetramitia</taxon>
        <taxon>Vahlkampfiidae</taxon>
        <taxon>Naegleria</taxon>
    </lineage>
</organism>
<gene>
    <name evidence="1" type="ORF">C9374_011701</name>
</gene>
<protein>
    <submittedName>
        <fullName evidence="1">Uncharacterized protein</fullName>
    </submittedName>
</protein>
<dbReference type="EMBL" id="PYSW02000050">
    <property type="protein sequence ID" value="KAG2373816.1"/>
    <property type="molecule type" value="Genomic_DNA"/>
</dbReference>
<proteinExistence type="predicted"/>
<dbReference type="Proteomes" id="UP000816034">
    <property type="component" value="Unassembled WGS sequence"/>
</dbReference>